<dbReference type="RefSeq" id="XP_024509686.1">
    <property type="nucleotide sequence ID" value="XM_024644091.1"/>
</dbReference>
<evidence type="ECO:0000256" key="1">
    <source>
        <dbReference type="SAM" id="Phobius"/>
    </source>
</evidence>
<dbReference type="AlphaFoldDB" id="A0A090LKY2"/>
<feature type="transmembrane region" description="Helical" evidence="1">
    <location>
        <begin position="225"/>
        <end position="243"/>
    </location>
</feature>
<dbReference type="Gene3D" id="1.20.1070.10">
    <property type="entry name" value="Rhodopsin 7-helix transmembrane proteins"/>
    <property type="match status" value="1"/>
</dbReference>
<protein>
    <submittedName>
        <fullName evidence="2 4">7TM GPCR, serpentine receptor class v (Srv) family-containing protein</fullName>
    </submittedName>
</protein>
<evidence type="ECO:0000313" key="5">
    <source>
        <dbReference type="WormBase" id="SRAE_2000512000"/>
    </source>
</evidence>
<feature type="transmembrane region" description="Helical" evidence="1">
    <location>
        <begin position="50"/>
        <end position="73"/>
    </location>
</feature>
<dbReference type="Proteomes" id="UP000035682">
    <property type="component" value="Unplaced"/>
</dbReference>
<dbReference type="EMBL" id="LN609529">
    <property type="protein sequence ID" value="CEF70489.1"/>
    <property type="molecule type" value="Genomic_DNA"/>
</dbReference>
<dbReference type="WBParaSite" id="SRAE_2000512000.1">
    <property type="protein sequence ID" value="SRAE_2000512000.1"/>
    <property type="gene ID" value="WBGene00265374"/>
</dbReference>
<evidence type="ECO:0000313" key="2">
    <source>
        <dbReference type="EMBL" id="CEF70489.1"/>
    </source>
</evidence>
<reference evidence="4" key="2">
    <citation type="submission" date="2020-12" db="UniProtKB">
        <authorList>
            <consortium name="WormBaseParasite"/>
        </authorList>
    </citation>
    <scope>IDENTIFICATION</scope>
</reference>
<keyword evidence="1" id="KW-0472">Membrane</keyword>
<feature type="transmembrane region" description="Helical" evidence="1">
    <location>
        <begin position="93"/>
        <end position="119"/>
    </location>
</feature>
<dbReference type="WormBase" id="SRAE_2000512000">
    <property type="protein sequence ID" value="SRP04913"/>
    <property type="gene ID" value="WBGene00265374"/>
</dbReference>
<name>A0A090LKY2_STRRB</name>
<feature type="transmembrane region" description="Helical" evidence="1">
    <location>
        <begin position="12"/>
        <end position="30"/>
    </location>
</feature>
<evidence type="ECO:0000313" key="3">
    <source>
        <dbReference type="Proteomes" id="UP000035682"/>
    </source>
</evidence>
<keyword evidence="1" id="KW-1133">Transmembrane helix</keyword>
<proteinExistence type="predicted"/>
<keyword evidence="3" id="KW-1185">Reference proteome</keyword>
<dbReference type="CTD" id="36382867"/>
<sequence>MRHIYDEPLRIHLTANFTINLIQFISMIFYQKIPYWSGDNYLFMGNRIIYQLYPILFFGPIISSVFGNIIIIFNRFFGIMYPLIYKNKWNVNVCYTIIVFQILFPICLYPYTFTTNVILITDSLLNKKFFDMEDQFSRIASNITLCIVVILSTIISLILNLIIWMRYKKFFEAKVKVQDIVQKFSYFIYTIILNISLFIFTIQQFIRFESIFNNDQSQRNYLSLWIYYMLPFITSFQPFYLMLCSKSLRNDILHLLGITFFVQNYLPKSFFNKSVTVNRTIPNKKWIPST</sequence>
<keyword evidence="2" id="KW-0675">Receptor</keyword>
<evidence type="ECO:0000313" key="4">
    <source>
        <dbReference type="WBParaSite" id="SRAE_2000512000.1"/>
    </source>
</evidence>
<feature type="transmembrane region" description="Helical" evidence="1">
    <location>
        <begin position="186"/>
        <end position="205"/>
    </location>
</feature>
<organism evidence="2">
    <name type="scientific">Strongyloides ratti</name>
    <name type="common">Parasitic roundworm</name>
    <dbReference type="NCBI Taxonomy" id="34506"/>
    <lineage>
        <taxon>Eukaryota</taxon>
        <taxon>Metazoa</taxon>
        <taxon>Ecdysozoa</taxon>
        <taxon>Nematoda</taxon>
        <taxon>Chromadorea</taxon>
        <taxon>Rhabditida</taxon>
        <taxon>Tylenchina</taxon>
        <taxon>Panagrolaimomorpha</taxon>
        <taxon>Strongyloidoidea</taxon>
        <taxon>Strongyloididae</taxon>
        <taxon>Strongyloides</taxon>
    </lineage>
</organism>
<gene>
    <name evidence="2 4 5" type="ORF">SRAE_2000512000</name>
</gene>
<feature type="transmembrane region" description="Helical" evidence="1">
    <location>
        <begin position="139"/>
        <end position="165"/>
    </location>
</feature>
<dbReference type="OMA" id="IRGHLEY"/>
<keyword evidence="1" id="KW-0812">Transmembrane</keyword>
<accession>A0A090LKY2</accession>
<dbReference type="GeneID" id="36382867"/>
<reference evidence="2 3" key="1">
    <citation type="submission" date="2014-09" db="EMBL/GenBank/DDBJ databases">
        <authorList>
            <person name="Martin A.A."/>
        </authorList>
    </citation>
    <scope>NUCLEOTIDE SEQUENCE</scope>
    <source>
        <strain evidence="3">ED321</strain>
        <strain evidence="2">ED321 Heterogonic</strain>
    </source>
</reference>